<sequence length="117" mass="13417">MDNQIRFNNGNNEINFNDLYVCETIRCVRLVDATGTRYKCIKCAQTEPVLIDLIFKHELRPIQSTNVDLYVCHVCKEPTKTLAAVDDCDDCSNFCNNVYMFKINNGLSIMINNRNTA</sequence>
<evidence type="ECO:0000313" key="1">
    <source>
        <dbReference type="EMBL" id="AWW14461.1"/>
    </source>
</evidence>
<dbReference type="RefSeq" id="YP_010086368.1">
    <property type="nucleotide sequence ID" value="NC_055453.1"/>
</dbReference>
<proteinExistence type="predicted"/>
<dbReference type="KEGG" id="vg:65101579"/>
<evidence type="ECO:0000313" key="2">
    <source>
        <dbReference type="Proteomes" id="UP000501125"/>
    </source>
</evidence>
<protein>
    <submittedName>
        <fullName evidence="1">Uncharacterized protein</fullName>
    </submittedName>
</protein>
<dbReference type="Proteomes" id="UP000501125">
    <property type="component" value="Chromosome"/>
</dbReference>
<dbReference type="EMBL" id="MH261376">
    <property type="protein sequence ID" value="AWW14461.1"/>
    <property type="molecule type" value="Genomic_DNA"/>
</dbReference>
<gene>
    <name evidence="1" type="primary">orf101</name>
    <name evidence="1" type="ORF">HytaNPV_gp101</name>
</gene>
<reference evidence="1 2" key="1">
    <citation type="journal article" date="2018" name="Sci. Rep.">
        <title>Comprehensive analysis of single molecule sequencing-derived complete genome and whole transcriptome of Hyposidra talaca nuclear polyhedrosis virus.</title>
        <authorList>
            <person name="Nguyen T.T."/>
            <person name="Suryamohan K."/>
            <person name="Kuriakose B."/>
            <person name="Janakiraman V."/>
            <person name="Reichelt M."/>
            <person name="Chaudhuri S."/>
            <person name="Guillory J."/>
            <person name="Divakaran N."/>
            <person name="Rabins P.E."/>
            <person name="Goel R."/>
            <person name="Deka B."/>
            <person name="Sarkar S."/>
            <person name="Ekka P."/>
            <person name="Tsai Y.C."/>
            <person name="Vargas D."/>
            <person name="Santhosh S."/>
            <person name="Mohan S."/>
            <person name="Chin C.S."/>
            <person name="Korlach J."/>
            <person name="Thomas G."/>
            <person name="Babu A."/>
            <person name="Seshagiri S."/>
        </authorList>
    </citation>
    <scope>NUCLEOTIDE SEQUENCE [LARGE SCALE GENOMIC DNA]</scope>
    <source>
        <strain evidence="1 2">HytaNPVIndia001</strain>
    </source>
</reference>
<organism evidence="1 2">
    <name type="scientific">Hyposidra talaca nucleopolyhedrovirus</name>
    <dbReference type="NCBI Taxonomy" id="1070315"/>
    <lineage>
        <taxon>Viruses</taxon>
        <taxon>Viruses incertae sedis</taxon>
        <taxon>Naldaviricetes</taxon>
        <taxon>Lefavirales</taxon>
        <taxon>Baculoviridae</taxon>
        <taxon>Alphabaculovirus</taxon>
        <taxon>Alphabaculovirus hytalacae</taxon>
    </lineage>
</organism>
<keyword evidence="2" id="KW-1185">Reference proteome</keyword>
<accession>A0A2Z4HI56</accession>
<dbReference type="GeneID" id="65101579"/>
<name>A0A2Z4HI56_9ABAC</name>